<reference evidence="9" key="1">
    <citation type="journal article" date="2006" name="PLoS Biol.">
        <title>Macronuclear genome sequence of the ciliate Tetrahymena thermophila, a model eukaryote.</title>
        <authorList>
            <person name="Eisen J.A."/>
            <person name="Coyne R.S."/>
            <person name="Wu M."/>
            <person name="Wu D."/>
            <person name="Thiagarajan M."/>
            <person name="Wortman J.R."/>
            <person name="Badger J.H."/>
            <person name="Ren Q."/>
            <person name="Amedeo P."/>
            <person name="Jones K.M."/>
            <person name="Tallon L.J."/>
            <person name="Delcher A.L."/>
            <person name="Salzberg S.L."/>
            <person name="Silva J.C."/>
            <person name="Haas B.J."/>
            <person name="Majoros W.H."/>
            <person name="Farzad M."/>
            <person name="Carlton J.M."/>
            <person name="Smith R.K. Jr."/>
            <person name="Garg J."/>
            <person name="Pearlman R.E."/>
            <person name="Karrer K.M."/>
            <person name="Sun L."/>
            <person name="Manning G."/>
            <person name="Elde N.C."/>
            <person name="Turkewitz A.P."/>
            <person name="Asai D.J."/>
            <person name="Wilkes D.E."/>
            <person name="Wang Y."/>
            <person name="Cai H."/>
            <person name="Collins K."/>
            <person name="Stewart B.A."/>
            <person name="Lee S.R."/>
            <person name="Wilamowska K."/>
            <person name="Weinberg Z."/>
            <person name="Ruzzo W.L."/>
            <person name="Wloga D."/>
            <person name="Gaertig J."/>
            <person name="Frankel J."/>
            <person name="Tsao C.-C."/>
            <person name="Gorovsky M.A."/>
            <person name="Keeling P.J."/>
            <person name="Waller R.F."/>
            <person name="Patron N.J."/>
            <person name="Cherry J.M."/>
            <person name="Stover N.A."/>
            <person name="Krieger C.J."/>
            <person name="del Toro C."/>
            <person name="Ryder H.F."/>
            <person name="Williamson S.C."/>
            <person name="Barbeau R.A."/>
            <person name="Hamilton E.P."/>
            <person name="Orias E."/>
        </authorList>
    </citation>
    <scope>NUCLEOTIDE SEQUENCE [LARGE SCALE GENOMIC DNA]</scope>
    <source>
        <strain evidence="9">SB210</strain>
    </source>
</reference>
<dbReference type="EC" id="2.7.1.48" evidence="2"/>
<dbReference type="STRING" id="312017.Q22AH3"/>
<evidence type="ECO:0000256" key="2">
    <source>
        <dbReference type="ARBA" id="ARBA00012137"/>
    </source>
</evidence>
<dbReference type="UniPathway" id="UPA00574">
    <property type="reaction ID" value="UER00637"/>
</dbReference>
<comment type="pathway">
    <text evidence="1">Pyrimidine metabolism; UMP biosynthesis via salvage pathway; UMP from uridine: step 1/1.</text>
</comment>
<dbReference type="Gene3D" id="3.40.50.300">
    <property type="entry name" value="P-loop containing nucleotide triphosphate hydrolases"/>
    <property type="match status" value="1"/>
</dbReference>
<feature type="domain" description="Phosphoribulokinase/uridine kinase" evidence="7">
    <location>
        <begin position="21"/>
        <end position="207"/>
    </location>
</feature>
<dbReference type="FunFam" id="3.40.50.300:FF:001802">
    <property type="entry name" value="Uridine-cytidine kinase 1"/>
    <property type="match status" value="1"/>
</dbReference>
<gene>
    <name evidence="8" type="ORF">TTHERM_01205370</name>
</gene>
<dbReference type="SUPFAM" id="SSF52540">
    <property type="entry name" value="P-loop containing nucleoside triphosphate hydrolases"/>
    <property type="match status" value="1"/>
</dbReference>
<keyword evidence="6" id="KW-0067">ATP-binding</keyword>
<dbReference type="Proteomes" id="UP000009168">
    <property type="component" value="Unassembled WGS sequence"/>
</dbReference>
<dbReference type="eggNOG" id="KOG4203">
    <property type="taxonomic scope" value="Eukaryota"/>
</dbReference>
<keyword evidence="4" id="KW-0547">Nucleotide-binding</keyword>
<proteinExistence type="predicted"/>
<dbReference type="OMA" id="RELMQYK"/>
<dbReference type="GeneID" id="7832201"/>
<accession>Q22AH3</accession>
<dbReference type="KEGG" id="tet:TTHERM_01205370"/>
<dbReference type="GO" id="GO:0044206">
    <property type="term" value="P:UMP salvage"/>
    <property type="evidence" value="ECO:0007669"/>
    <property type="project" value="UniProtKB-UniPathway"/>
</dbReference>
<dbReference type="InParanoid" id="Q22AH3"/>
<evidence type="ECO:0000313" key="9">
    <source>
        <dbReference type="Proteomes" id="UP000009168"/>
    </source>
</evidence>
<dbReference type="OrthoDB" id="106623at2759"/>
<dbReference type="PANTHER" id="PTHR10285">
    <property type="entry name" value="URIDINE KINASE"/>
    <property type="match status" value="1"/>
</dbReference>
<evidence type="ECO:0000256" key="1">
    <source>
        <dbReference type="ARBA" id="ARBA00004690"/>
    </source>
</evidence>
<dbReference type="InterPro" id="IPR000764">
    <property type="entry name" value="Uridine_kinase-like"/>
</dbReference>
<dbReference type="PRINTS" id="PR00988">
    <property type="entry name" value="URIDINKINASE"/>
</dbReference>
<evidence type="ECO:0000256" key="4">
    <source>
        <dbReference type="ARBA" id="ARBA00022741"/>
    </source>
</evidence>
<dbReference type="InterPro" id="IPR006083">
    <property type="entry name" value="PRK/URK"/>
</dbReference>
<evidence type="ECO:0000259" key="7">
    <source>
        <dbReference type="Pfam" id="PF00485"/>
    </source>
</evidence>
<name>Q22AH3_TETTS</name>
<evidence type="ECO:0000313" key="8">
    <source>
        <dbReference type="EMBL" id="EAR82301.2"/>
    </source>
</evidence>
<dbReference type="NCBIfam" id="NF004018">
    <property type="entry name" value="PRK05480.1"/>
    <property type="match status" value="1"/>
</dbReference>
<keyword evidence="3" id="KW-0808">Transferase</keyword>
<sequence>MSEQESKRLRKDSLEIKRILVGVAGGSAAGKTTLCTNIRKEMTYDGCFNVLIVPLDCFYKGLDKTKVNPKDYNFDHPDALNFDQAYEVLLKLLNGEKAAIPRYNFVTHSPEEEKDIVEPTEVILFEGILSLYDARIRELMQYKIFMHCDDDIRLCRRIVRDVKERGRDVAGVLHQYNRFVKRSFDEYIKPTMNYADMIVPGSRNNMVSVQFIVQHLKTKAKQIGIYKKTVKKQIVFDGDVVESFEHNILNQGQKKEGYSTSEDLSFKKGMVFPTSDEMKRDINRNFEIMTDKFDFKRATQIFKEYQKNAMNLWEKLIILDEAQPEDVQGLDLDTFLNKRETIDFASLKQYIIIAIPVLLPENEAKIQEACNEFLQKNPRCRIVFTSLLSSLSQIANLKDNCPNIIHFINILCIASKERFIKNIKDNYQDESTSSFFDPLFLYEKLYKRTKKSLDKILLKHNKNKSKNQ</sequence>
<evidence type="ECO:0000256" key="3">
    <source>
        <dbReference type="ARBA" id="ARBA00022679"/>
    </source>
</evidence>
<dbReference type="Pfam" id="PF00485">
    <property type="entry name" value="PRK"/>
    <property type="match status" value="1"/>
</dbReference>
<evidence type="ECO:0000256" key="6">
    <source>
        <dbReference type="ARBA" id="ARBA00022840"/>
    </source>
</evidence>
<dbReference type="CDD" id="cd02023">
    <property type="entry name" value="UMPK"/>
    <property type="match status" value="1"/>
</dbReference>
<dbReference type="RefSeq" id="XP_001029964.2">
    <property type="nucleotide sequence ID" value="XM_001029964.3"/>
</dbReference>
<protein>
    <recommendedName>
        <fullName evidence="2">uridine/cytidine kinase</fullName>
        <ecNumber evidence="2">2.7.1.48</ecNumber>
    </recommendedName>
</protein>
<dbReference type="AlphaFoldDB" id="Q22AH3"/>
<dbReference type="HOGENOM" id="CLU_584622_0_0_1"/>
<dbReference type="InterPro" id="IPR027417">
    <property type="entry name" value="P-loop_NTPase"/>
</dbReference>
<dbReference type="EMBL" id="GG662483">
    <property type="protein sequence ID" value="EAR82301.2"/>
    <property type="molecule type" value="Genomic_DNA"/>
</dbReference>
<dbReference type="GO" id="GO:0004849">
    <property type="term" value="F:uridine kinase activity"/>
    <property type="evidence" value="ECO:0007669"/>
    <property type="project" value="UniProtKB-EC"/>
</dbReference>
<keyword evidence="5" id="KW-0418">Kinase</keyword>
<dbReference type="GO" id="GO:0005524">
    <property type="term" value="F:ATP binding"/>
    <property type="evidence" value="ECO:0007669"/>
    <property type="project" value="UniProtKB-KW"/>
</dbReference>
<keyword evidence="9" id="KW-1185">Reference proteome</keyword>
<evidence type="ECO:0000256" key="5">
    <source>
        <dbReference type="ARBA" id="ARBA00022777"/>
    </source>
</evidence>
<organism evidence="8 9">
    <name type="scientific">Tetrahymena thermophila (strain SB210)</name>
    <dbReference type="NCBI Taxonomy" id="312017"/>
    <lineage>
        <taxon>Eukaryota</taxon>
        <taxon>Sar</taxon>
        <taxon>Alveolata</taxon>
        <taxon>Ciliophora</taxon>
        <taxon>Intramacronucleata</taxon>
        <taxon>Oligohymenophorea</taxon>
        <taxon>Hymenostomatida</taxon>
        <taxon>Tetrahymenina</taxon>
        <taxon>Tetrahymenidae</taxon>
        <taxon>Tetrahymena</taxon>
    </lineage>
</organism>